<name>A0A396GK49_MEDTR</name>
<dbReference type="GO" id="GO:0005789">
    <property type="term" value="C:endoplasmic reticulum membrane"/>
    <property type="evidence" value="ECO:0007669"/>
    <property type="project" value="UniProtKB-SubCell"/>
</dbReference>
<evidence type="ECO:0000313" key="13">
    <source>
        <dbReference type="Proteomes" id="UP000265566"/>
    </source>
</evidence>
<evidence type="ECO:0000256" key="8">
    <source>
        <dbReference type="ARBA" id="ARBA00022989"/>
    </source>
</evidence>
<dbReference type="Proteomes" id="UP000265566">
    <property type="component" value="Chromosome 8"/>
</dbReference>
<keyword evidence="6" id="KW-0931">ER-Golgi transport</keyword>
<evidence type="ECO:0000256" key="1">
    <source>
        <dbReference type="ARBA" id="ARBA00004477"/>
    </source>
</evidence>
<dbReference type="Pfam" id="PF00810">
    <property type="entry name" value="ER_lumen_recept"/>
    <property type="match status" value="1"/>
</dbReference>
<keyword evidence="10 12" id="KW-0675">Receptor</keyword>
<dbReference type="InterPro" id="IPR000133">
    <property type="entry name" value="ER_ret_rcpt"/>
</dbReference>
<dbReference type="PANTHER" id="PTHR10585">
    <property type="entry name" value="ER LUMEN PROTEIN RETAINING RECEPTOR"/>
    <property type="match status" value="1"/>
</dbReference>
<feature type="transmembrane region" description="Helical" evidence="11">
    <location>
        <begin position="37"/>
        <end position="65"/>
    </location>
</feature>
<proteinExistence type="inferred from homology"/>
<keyword evidence="8 11" id="KW-1133">Transmembrane helix</keyword>
<feature type="transmembrane region" description="Helical" evidence="11">
    <location>
        <begin position="217"/>
        <end position="247"/>
    </location>
</feature>
<evidence type="ECO:0000256" key="7">
    <source>
        <dbReference type="ARBA" id="ARBA00022927"/>
    </source>
</evidence>
<evidence type="ECO:0000256" key="5">
    <source>
        <dbReference type="ARBA" id="ARBA00022824"/>
    </source>
</evidence>
<keyword evidence="3" id="KW-0813">Transport</keyword>
<evidence type="ECO:0000256" key="2">
    <source>
        <dbReference type="ARBA" id="ARBA00010120"/>
    </source>
</evidence>
<feature type="transmembrane region" description="Helical" evidence="11">
    <location>
        <begin position="151"/>
        <end position="172"/>
    </location>
</feature>
<comment type="similarity">
    <text evidence="2">Belongs to the ERD2 family.</text>
</comment>
<feature type="transmembrane region" description="Helical" evidence="11">
    <location>
        <begin position="99"/>
        <end position="116"/>
    </location>
</feature>
<dbReference type="GO" id="GO:0006621">
    <property type="term" value="P:protein retention in ER lumen"/>
    <property type="evidence" value="ECO:0007669"/>
    <property type="project" value="InterPro"/>
</dbReference>
<evidence type="ECO:0000256" key="9">
    <source>
        <dbReference type="ARBA" id="ARBA00023136"/>
    </source>
</evidence>
<dbReference type="Gramene" id="rna45010">
    <property type="protein sequence ID" value="RHN39025.1"/>
    <property type="gene ID" value="gene45010"/>
</dbReference>
<comment type="caution">
    <text evidence="12">The sequence shown here is derived from an EMBL/GenBank/DDBJ whole genome shotgun (WGS) entry which is preliminary data.</text>
</comment>
<sequence>MSGWWNQFSAGVGSLTVWGACLGVFKWGFSNLLPYHLCLFALECGRICVLFYADAVVLLLCWGVAGLSLKFQELNALFLATRLGCSVVMEFDYRTVMDLLYFLLTLMIIWLMRFRLKSSYIKEFDTMWLSFLVVPSAILAVLINPATPHMWIVRVLFAFTMYLETVSVLPQIRYMQNAKMVETFTGYYVFALGVSRFFSLAYWIIHVYESGGRYLFFFGYGYFWMVVLQVLELVQSFILADFCYYYIKSFMQGQLLRKMPV</sequence>
<protein>
    <submittedName>
        <fullName evidence="12">Putative ER lumen protein retaining receptor</fullName>
    </submittedName>
</protein>
<evidence type="ECO:0000256" key="6">
    <source>
        <dbReference type="ARBA" id="ARBA00022892"/>
    </source>
</evidence>
<dbReference type="GO" id="GO:0016192">
    <property type="term" value="P:vesicle-mediated transport"/>
    <property type="evidence" value="ECO:0007669"/>
    <property type="project" value="UniProtKB-KW"/>
</dbReference>
<evidence type="ECO:0000256" key="10">
    <source>
        <dbReference type="ARBA" id="ARBA00023170"/>
    </source>
</evidence>
<evidence type="ECO:0000256" key="3">
    <source>
        <dbReference type="ARBA" id="ARBA00022448"/>
    </source>
</evidence>
<feature type="transmembrane region" description="Helical" evidence="11">
    <location>
        <begin position="128"/>
        <end position="145"/>
    </location>
</feature>
<comment type="subcellular location">
    <subcellularLocation>
        <location evidence="1">Endoplasmic reticulum membrane</location>
        <topology evidence="1">Multi-pass membrane protein</topology>
    </subcellularLocation>
</comment>
<dbReference type="EMBL" id="PSQE01000008">
    <property type="protein sequence ID" value="RHN39025.1"/>
    <property type="molecule type" value="Genomic_DNA"/>
</dbReference>
<dbReference type="GO" id="GO:0015031">
    <property type="term" value="P:protein transport"/>
    <property type="evidence" value="ECO:0007669"/>
    <property type="project" value="UniProtKB-KW"/>
</dbReference>
<keyword evidence="7" id="KW-0653">Protein transport</keyword>
<evidence type="ECO:0000256" key="4">
    <source>
        <dbReference type="ARBA" id="ARBA00022692"/>
    </source>
</evidence>
<keyword evidence="4 11" id="KW-0812">Transmembrane</keyword>
<dbReference type="GO" id="GO:0046923">
    <property type="term" value="F:ER retention sequence binding"/>
    <property type="evidence" value="ECO:0007669"/>
    <property type="project" value="InterPro"/>
</dbReference>
<feature type="transmembrane region" description="Helical" evidence="11">
    <location>
        <begin position="184"/>
        <end position="205"/>
    </location>
</feature>
<organism evidence="12 13">
    <name type="scientific">Medicago truncatula</name>
    <name type="common">Barrel medic</name>
    <name type="synonym">Medicago tribuloides</name>
    <dbReference type="NCBI Taxonomy" id="3880"/>
    <lineage>
        <taxon>Eukaryota</taxon>
        <taxon>Viridiplantae</taxon>
        <taxon>Streptophyta</taxon>
        <taxon>Embryophyta</taxon>
        <taxon>Tracheophyta</taxon>
        <taxon>Spermatophyta</taxon>
        <taxon>Magnoliopsida</taxon>
        <taxon>eudicotyledons</taxon>
        <taxon>Gunneridae</taxon>
        <taxon>Pentapetalae</taxon>
        <taxon>rosids</taxon>
        <taxon>fabids</taxon>
        <taxon>Fabales</taxon>
        <taxon>Fabaceae</taxon>
        <taxon>Papilionoideae</taxon>
        <taxon>50 kb inversion clade</taxon>
        <taxon>NPAAA clade</taxon>
        <taxon>Hologalegina</taxon>
        <taxon>IRL clade</taxon>
        <taxon>Trifolieae</taxon>
        <taxon>Medicago</taxon>
    </lineage>
</organism>
<gene>
    <name evidence="12" type="ORF">MtrunA17_Chr8g0339421</name>
</gene>
<keyword evidence="5" id="KW-0256">Endoplasmic reticulum</keyword>
<dbReference type="PRINTS" id="PR00660">
    <property type="entry name" value="ERLUMENR"/>
</dbReference>
<reference evidence="13" key="1">
    <citation type="journal article" date="2018" name="Nat. Plants">
        <title>Whole-genome landscape of Medicago truncatula symbiotic genes.</title>
        <authorList>
            <person name="Pecrix Y."/>
            <person name="Staton S.E."/>
            <person name="Sallet E."/>
            <person name="Lelandais-Briere C."/>
            <person name="Moreau S."/>
            <person name="Carrere S."/>
            <person name="Blein T."/>
            <person name="Jardinaud M.F."/>
            <person name="Latrasse D."/>
            <person name="Zouine M."/>
            <person name="Zahm M."/>
            <person name="Kreplak J."/>
            <person name="Mayjonade B."/>
            <person name="Satge C."/>
            <person name="Perez M."/>
            <person name="Cauet S."/>
            <person name="Marande W."/>
            <person name="Chantry-Darmon C."/>
            <person name="Lopez-Roques C."/>
            <person name="Bouchez O."/>
            <person name="Berard A."/>
            <person name="Debelle F."/>
            <person name="Munos S."/>
            <person name="Bendahmane A."/>
            <person name="Berges H."/>
            <person name="Niebel A."/>
            <person name="Buitink J."/>
            <person name="Frugier F."/>
            <person name="Benhamed M."/>
            <person name="Crespi M."/>
            <person name="Gouzy J."/>
            <person name="Gamas P."/>
        </authorList>
    </citation>
    <scope>NUCLEOTIDE SEQUENCE [LARGE SCALE GENOMIC DNA]</scope>
    <source>
        <strain evidence="13">cv. Jemalong A17</strain>
    </source>
</reference>
<keyword evidence="9 11" id="KW-0472">Membrane</keyword>
<evidence type="ECO:0000256" key="11">
    <source>
        <dbReference type="SAM" id="Phobius"/>
    </source>
</evidence>
<accession>A0A396GK49</accession>
<evidence type="ECO:0000313" key="12">
    <source>
        <dbReference type="EMBL" id="RHN39025.1"/>
    </source>
</evidence>
<dbReference type="AlphaFoldDB" id="A0A396GK49"/>